<keyword evidence="2" id="KW-0479">Metal-binding</keyword>
<dbReference type="GO" id="GO:0030976">
    <property type="term" value="F:thiamine pyrophosphate binding"/>
    <property type="evidence" value="ECO:0007669"/>
    <property type="project" value="InterPro"/>
</dbReference>
<reference evidence="11 12" key="1">
    <citation type="submission" date="2018-09" db="EMBL/GenBank/DDBJ databases">
        <title>Optimization and identification of Corynebacterium falsenii FN1-14 from fish paste.</title>
        <authorList>
            <person name="Daroonpunt R."/>
            <person name="Tanasupawat S."/>
        </authorList>
    </citation>
    <scope>NUCLEOTIDE SEQUENCE [LARGE SCALE GENOMIC DNA]</scope>
    <source>
        <strain evidence="11 12">FN1-14</strain>
    </source>
</reference>
<name>A0A418Q825_9CORY</name>
<keyword evidence="12" id="KW-1185">Reference proteome</keyword>
<keyword evidence="11" id="KW-0670">Pyruvate</keyword>
<dbReference type="CDD" id="cd02008">
    <property type="entry name" value="TPP_IOR_alpha"/>
    <property type="match status" value="1"/>
</dbReference>
<organism evidence="11 12">
    <name type="scientific">Corynebacterium falsenii</name>
    <dbReference type="NCBI Taxonomy" id="108486"/>
    <lineage>
        <taxon>Bacteria</taxon>
        <taxon>Bacillati</taxon>
        <taxon>Actinomycetota</taxon>
        <taxon>Actinomycetes</taxon>
        <taxon>Mycobacteriales</taxon>
        <taxon>Corynebacteriaceae</taxon>
        <taxon>Corynebacterium</taxon>
    </lineage>
</organism>
<feature type="domain" description="Pyruvate/ketoisovalerate oxidoreductase catalytic" evidence="8">
    <location>
        <begin position="741"/>
        <end position="926"/>
    </location>
</feature>
<feature type="domain" description="Thiamine pyrophosphate enzyme TPP-binding" evidence="9">
    <location>
        <begin position="460"/>
        <end position="615"/>
    </location>
</feature>
<sequence>MTSTIIPASNSSSAGDPADRSADRSTTAERTTSPTVSSTVIDDRYIADRGSVHLTGIQALVRMIRDRAIADRARGLNTASFVSGYEGSPLGGYDLELAKRSKILGEHTIVHKPAVNEELGATAVAGSQLTAGATLNDGIDGVVGYWYGKAPGLDRSADAIRHANVTGASGYGGAVAIVGDDPTAKSSTVPSNSSRLIADLGMPMLVPADSADILSLGTHAAWMSRYSGLWVALRVTTPVADGSSTVTLDGPLVAPDVANDKHQPDARLLGQRLLDLDRTRTGVRLQRAMDYARKHHLNRLTHGSGEDTVGIICAGNTALEMEEALRTLAPNGSAPSKVRVLRLGMTWPLDPRELNKFATGLETVIVAEELGNHLFETVKTTLYDCENRPALRHISPINGTATQRLGSELSKLGIEVTLPQREPQRIALPLSVESRVPHFCSGCPHNASTRTTPDTLVGAGIGCHAMVMLMDPQRVGTILGTAQMGGEGNHWLGMSPFIKEKHFVQNMGDGTFLHSGSLALRALVAANANVTVKLLHNGTVAMTGGQDPVGQPSLAGLVDMVQAENPARIVVTTDDVARTKKILREVRGGGVEVKDRDQLAEIQKDLATTEGVTVLIHDQHCAAEKRRAISRGKTQRSATRVIINERICEGCGDCGEKSGCLSVQPVGTQFGRKTRIDQSTCNSDFTCLKGDCPAFTTVELHDTSSAAHREVPTLGTEDLPPVTLPELTSAQSWNVRISGVGGTGVLTLAAVIATAAQLDGRYVRGNDMTGLAQKGGSVVSDVRIAATPTDEPGAVPAAGADLVIAMDGITAAESATTSTISAERTTAVLSSADTPTGAMCTDVKASRPGGVEIAGTLGKHARRAVITDAIRLAQAIFGETTYQTMILLGVSVQAGALPVSAEAIEQALEANGRKVAENIQAFRWGRALVSTPELVDGVVSSTPEVGSDLEIVAREDTVATVTAALESEHRPAGATADVAGFEELVDLVAVRMDEVQRWGSAKDARHYLDDVCTMYRQERRVRPGSVALTREFAIGLHKVSTYKDEYEVARLALDEGFATQVARDYGEDVAARLKVMLQPPLLRAMGLNRKIGLGKWSEPALRSLAKMKRLRGTKLDIFGAAEVRVLERELKRQYRAVLLSQAKRMTSQERLAELTELAAAADGVRGFEEKKLDSGREMLAKLGAAGGVAV</sequence>
<dbReference type="NCBIfam" id="NF009589">
    <property type="entry name" value="PRK13030.1"/>
    <property type="match status" value="1"/>
</dbReference>
<evidence type="ECO:0000259" key="9">
    <source>
        <dbReference type="Pfam" id="PF02775"/>
    </source>
</evidence>
<dbReference type="PANTHER" id="PTHR48084">
    <property type="entry name" value="2-OXOGLUTARATE OXIDOREDUCTASE SUBUNIT KORB-RELATED"/>
    <property type="match status" value="1"/>
</dbReference>
<dbReference type="GO" id="GO:0045333">
    <property type="term" value="P:cellular respiration"/>
    <property type="evidence" value="ECO:0007669"/>
    <property type="project" value="UniProtKB-ARBA"/>
</dbReference>
<keyword evidence="2" id="KW-0004">4Fe-4S</keyword>
<dbReference type="Pfam" id="PF01558">
    <property type="entry name" value="POR"/>
    <property type="match status" value="1"/>
</dbReference>
<proteinExistence type="predicted"/>
<dbReference type="SUPFAM" id="SSF52518">
    <property type="entry name" value="Thiamin diphosphate-binding fold (THDP-binding)"/>
    <property type="match status" value="2"/>
</dbReference>
<dbReference type="Pfam" id="PF20169">
    <property type="entry name" value="DUF6537"/>
    <property type="match status" value="1"/>
</dbReference>
<dbReference type="InterPro" id="IPR046667">
    <property type="entry name" value="DUF6537"/>
</dbReference>
<dbReference type="OrthoDB" id="9803617at2"/>
<dbReference type="GO" id="GO:0000287">
    <property type="term" value="F:magnesium ion binding"/>
    <property type="evidence" value="ECO:0007669"/>
    <property type="project" value="UniProtKB-ARBA"/>
</dbReference>
<evidence type="ECO:0000313" key="12">
    <source>
        <dbReference type="Proteomes" id="UP000285278"/>
    </source>
</evidence>
<evidence type="ECO:0000256" key="7">
    <source>
        <dbReference type="SAM" id="MobiDB-lite"/>
    </source>
</evidence>
<dbReference type="RefSeq" id="WP_119664468.1">
    <property type="nucleotide sequence ID" value="NZ_QXJK01000003.1"/>
</dbReference>
<dbReference type="Pfam" id="PF02775">
    <property type="entry name" value="TPP_enzyme_C"/>
    <property type="match status" value="1"/>
</dbReference>
<dbReference type="GO" id="GO:0016625">
    <property type="term" value="F:oxidoreductase activity, acting on the aldehyde or oxo group of donors, iron-sulfur protein as acceptor"/>
    <property type="evidence" value="ECO:0007669"/>
    <property type="project" value="UniProtKB-ARBA"/>
</dbReference>
<feature type="compositionally biased region" description="Basic and acidic residues" evidence="7">
    <location>
        <begin position="17"/>
        <end position="27"/>
    </location>
</feature>
<evidence type="ECO:0000256" key="3">
    <source>
        <dbReference type="ARBA" id="ARBA00022982"/>
    </source>
</evidence>
<keyword evidence="1" id="KW-0813">Transport</keyword>
<protein>
    <submittedName>
        <fullName evidence="11">Indolepyruvate ferredoxin oxidoreductase family protein</fullName>
    </submittedName>
</protein>
<dbReference type="SUPFAM" id="SSF53323">
    <property type="entry name" value="Pyruvate-ferredoxin oxidoreductase, PFOR, domain III"/>
    <property type="match status" value="1"/>
</dbReference>
<evidence type="ECO:0000256" key="2">
    <source>
        <dbReference type="ARBA" id="ARBA00022485"/>
    </source>
</evidence>
<dbReference type="STRING" id="1451189.CFAL_05480"/>
<accession>A0A418Q825</accession>
<dbReference type="GO" id="GO:0051539">
    <property type="term" value="F:4 iron, 4 sulfur cluster binding"/>
    <property type="evidence" value="ECO:0007669"/>
    <property type="project" value="UniProtKB-KW"/>
</dbReference>
<evidence type="ECO:0000313" key="11">
    <source>
        <dbReference type="EMBL" id="RIX35647.1"/>
    </source>
</evidence>
<evidence type="ECO:0000259" key="10">
    <source>
        <dbReference type="Pfam" id="PF20169"/>
    </source>
</evidence>
<evidence type="ECO:0000256" key="5">
    <source>
        <dbReference type="ARBA" id="ARBA00023004"/>
    </source>
</evidence>
<dbReference type="Gene3D" id="3.40.50.970">
    <property type="match status" value="2"/>
</dbReference>
<dbReference type="InterPro" id="IPR029061">
    <property type="entry name" value="THDP-binding"/>
</dbReference>
<dbReference type="SUPFAM" id="SSF52922">
    <property type="entry name" value="TK C-terminal domain-like"/>
    <property type="match status" value="1"/>
</dbReference>
<dbReference type="Proteomes" id="UP000285278">
    <property type="component" value="Unassembled WGS sequence"/>
</dbReference>
<comment type="caution">
    <text evidence="11">The sequence shown here is derived from an EMBL/GenBank/DDBJ whole genome shotgun (WGS) entry which is preliminary data.</text>
</comment>
<evidence type="ECO:0000256" key="6">
    <source>
        <dbReference type="ARBA" id="ARBA00023014"/>
    </source>
</evidence>
<keyword evidence="4" id="KW-0560">Oxidoreductase</keyword>
<evidence type="ECO:0000259" key="8">
    <source>
        <dbReference type="Pfam" id="PF01558"/>
    </source>
</evidence>
<dbReference type="Gene3D" id="3.40.50.920">
    <property type="match status" value="1"/>
</dbReference>
<gene>
    <name evidence="11" type="ORF">D3M95_03830</name>
</gene>
<keyword evidence="3" id="KW-0249">Electron transport</keyword>
<dbReference type="InterPro" id="IPR051457">
    <property type="entry name" value="2-oxoacid:Fd_oxidoreductase"/>
</dbReference>
<dbReference type="InterPro" id="IPR009014">
    <property type="entry name" value="Transketo_C/PFOR_II"/>
</dbReference>
<dbReference type="Gene3D" id="3.40.920.10">
    <property type="entry name" value="Pyruvate-ferredoxin oxidoreductase, PFOR, domain III"/>
    <property type="match status" value="1"/>
</dbReference>
<keyword evidence="6" id="KW-0411">Iron-sulfur</keyword>
<dbReference type="InterPro" id="IPR019752">
    <property type="entry name" value="Pyrv/ketoisovalerate_OxRed_cat"/>
</dbReference>
<dbReference type="InterPro" id="IPR002869">
    <property type="entry name" value="Pyrv_flavodox_OxRed_cen"/>
</dbReference>
<feature type="compositionally biased region" description="Polar residues" evidence="7">
    <location>
        <begin position="1"/>
        <end position="14"/>
    </location>
</feature>
<dbReference type="CDD" id="cd07034">
    <property type="entry name" value="TPP_PYR_PFOR_IOR-alpha_like"/>
    <property type="match status" value="1"/>
</dbReference>
<feature type="domain" description="DUF6537" evidence="10">
    <location>
        <begin position="986"/>
        <end position="1175"/>
    </location>
</feature>
<dbReference type="EMBL" id="QXJK01000003">
    <property type="protein sequence ID" value="RIX35647.1"/>
    <property type="molecule type" value="Genomic_DNA"/>
</dbReference>
<dbReference type="InterPro" id="IPR011766">
    <property type="entry name" value="TPP_enzyme_TPP-bd"/>
</dbReference>
<feature type="region of interest" description="Disordered" evidence="7">
    <location>
        <begin position="1"/>
        <end position="36"/>
    </location>
</feature>
<evidence type="ECO:0000256" key="1">
    <source>
        <dbReference type="ARBA" id="ARBA00022448"/>
    </source>
</evidence>
<dbReference type="PANTHER" id="PTHR48084:SF3">
    <property type="entry name" value="SUBUNIT OF PYRUVATE:FLAVODOXIN OXIDOREDUCTASE"/>
    <property type="match status" value="1"/>
</dbReference>
<dbReference type="InterPro" id="IPR002880">
    <property type="entry name" value="Pyrv_Fd/Flavodoxin_OxRdtase_N"/>
</dbReference>
<dbReference type="AlphaFoldDB" id="A0A418Q825"/>
<evidence type="ECO:0000256" key="4">
    <source>
        <dbReference type="ARBA" id="ARBA00023002"/>
    </source>
</evidence>
<keyword evidence="5" id="KW-0408">Iron</keyword>